<evidence type="ECO:0000259" key="3">
    <source>
        <dbReference type="PROSITE" id="PS51903"/>
    </source>
</evidence>
<accession>A0ABS1JYI7</accession>
<dbReference type="Gene3D" id="1.10.1780.10">
    <property type="entry name" value="Clp, N-terminal domain"/>
    <property type="match status" value="1"/>
</dbReference>
<sequence>MGTQHLLLGLLHDPEGAAALGVSLAQARAGEEVLDREALAAVGIDPGLPGAPAASVQEGIGDAAGDGRVPSAAASRTGRLPFTSGAKDVLARSVKYAAAERSRLLTERHLLLALLDDRIPDPAASLLAHLGVNTDEVRARLNAA</sequence>
<dbReference type="EMBL" id="JAERRC010000010">
    <property type="protein sequence ID" value="MBL0704390.1"/>
    <property type="molecule type" value="Genomic_DNA"/>
</dbReference>
<feature type="domain" description="Clp R" evidence="3">
    <location>
        <begin position="77"/>
        <end position="144"/>
    </location>
</feature>
<gene>
    <name evidence="4" type="ORF">JJE72_02585</name>
</gene>
<reference evidence="4 5" key="1">
    <citation type="submission" date="2021-01" db="EMBL/GenBank/DDBJ databases">
        <title>Genome public.</title>
        <authorList>
            <person name="Liu C."/>
            <person name="Sun Q."/>
        </authorList>
    </citation>
    <scope>NUCLEOTIDE SEQUENCE [LARGE SCALE GENOMIC DNA]</scope>
    <source>
        <strain evidence="4 5">JC656</strain>
    </source>
</reference>
<dbReference type="Proteomes" id="UP000639051">
    <property type="component" value="Unassembled WGS sequence"/>
</dbReference>
<dbReference type="GO" id="GO:0006508">
    <property type="term" value="P:proteolysis"/>
    <property type="evidence" value="ECO:0007669"/>
    <property type="project" value="UniProtKB-KW"/>
</dbReference>
<protein>
    <submittedName>
        <fullName evidence="4">Clp protease</fullName>
    </submittedName>
</protein>
<dbReference type="Pfam" id="PF02861">
    <property type="entry name" value="Clp_N"/>
    <property type="match status" value="1"/>
</dbReference>
<name>A0ABS1JYI7_9MICC</name>
<proteinExistence type="predicted"/>
<comment type="caution">
    <text evidence="4">The sequence shown here is derived from an EMBL/GenBank/DDBJ whole genome shotgun (WGS) entry which is preliminary data.</text>
</comment>
<keyword evidence="1" id="KW-0677">Repeat</keyword>
<feature type="region of interest" description="Disordered" evidence="2">
    <location>
        <begin position="53"/>
        <end position="79"/>
    </location>
</feature>
<dbReference type="GO" id="GO:0008233">
    <property type="term" value="F:peptidase activity"/>
    <property type="evidence" value="ECO:0007669"/>
    <property type="project" value="UniProtKB-KW"/>
</dbReference>
<dbReference type="InterPro" id="IPR036628">
    <property type="entry name" value="Clp_N_dom_sf"/>
</dbReference>
<evidence type="ECO:0000256" key="1">
    <source>
        <dbReference type="PROSITE-ProRule" id="PRU01251"/>
    </source>
</evidence>
<keyword evidence="4" id="KW-0645">Protease</keyword>
<keyword evidence="5" id="KW-1185">Reference proteome</keyword>
<organism evidence="4 5">
    <name type="scientific">Sinomonas cellulolyticus</name>
    <dbReference type="NCBI Taxonomy" id="2801916"/>
    <lineage>
        <taxon>Bacteria</taxon>
        <taxon>Bacillati</taxon>
        <taxon>Actinomycetota</taxon>
        <taxon>Actinomycetes</taxon>
        <taxon>Micrococcales</taxon>
        <taxon>Micrococcaceae</taxon>
        <taxon>Sinomonas</taxon>
    </lineage>
</organism>
<dbReference type="InterPro" id="IPR004176">
    <property type="entry name" value="Clp_R_N"/>
</dbReference>
<evidence type="ECO:0000313" key="4">
    <source>
        <dbReference type="EMBL" id="MBL0704390.1"/>
    </source>
</evidence>
<dbReference type="SUPFAM" id="SSF81923">
    <property type="entry name" value="Double Clp-N motif"/>
    <property type="match status" value="1"/>
</dbReference>
<dbReference type="PROSITE" id="PS51903">
    <property type="entry name" value="CLP_R"/>
    <property type="match status" value="1"/>
</dbReference>
<evidence type="ECO:0000313" key="5">
    <source>
        <dbReference type="Proteomes" id="UP000639051"/>
    </source>
</evidence>
<keyword evidence="4" id="KW-0378">Hydrolase</keyword>
<evidence type="ECO:0000256" key="2">
    <source>
        <dbReference type="SAM" id="MobiDB-lite"/>
    </source>
</evidence>